<sequence length="217" mass="23089">MQQHQHLMQQNPMMAFSTHPSNVTSDLIQQYLDENKQLILAILENQNSGKVDECAANQAKLQRNLMYLAAVADSQPQAPTMSQFPSNTMAQSGGRYIQPQQAQVALQTNPESLMVARSPMQYSQSSMPTFQQQALHSQLGMSSGGNNGLHMLYGDAGMVSGGGSGGALGGFPDFSRGRTAAKQEMPGSVEGRGGSSGGQSGDGTEPLYMKGSEDRGN</sequence>
<evidence type="ECO:0000313" key="4">
    <source>
        <dbReference type="EMBL" id="CAA2627993.1"/>
    </source>
</evidence>
<dbReference type="EMBL" id="LR746273">
    <property type="protein sequence ID" value="CAA7404073.1"/>
    <property type="molecule type" value="Genomic_DNA"/>
</dbReference>
<dbReference type="EMBL" id="LR743597">
    <property type="protein sequence ID" value="CAA2627993.1"/>
    <property type="molecule type" value="Genomic_DNA"/>
</dbReference>
<feature type="compositionally biased region" description="Gly residues" evidence="2">
    <location>
        <begin position="190"/>
        <end position="201"/>
    </location>
</feature>
<evidence type="ECO:0000259" key="3">
    <source>
        <dbReference type="Pfam" id="PF05030"/>
    </source>
</evidence>
<feature type="region of interest" description="Disordered" evidence="2">
    <location>
        <begin position="170"/>
        <end position="217"/>
    </location>
</feature>
<comment type="similarity">
    <text evidence="1">Belongs to the SS18 family.</text>
</comment>
<keyword evidence="6" id="KW-1185">Reference proteome</keyword>
<accession>A0A7I8JAX0</accession>
<dbReference type="Proteomes" id="UP000663760">
    <property type="component" value="Chromosome 10"/>
</dbReference>
<evidence type="ECO:0000313" key="5">
    <source>
        <dbReference type="EMBL" id="CAA7404073.1"/>
    </source>
</evidence>
<name>A0A7I8JAX0_SPIIN</name>
<gene>
    <name evidence="4" type="ORF">SI7747_10013642</name>
    <name evidence="5" type="ORF">SI8410_10014751</name>
</gene>
<proteinExistence type="inferred from homology"/>
<dbReference type="OrthoDB" id="10265171at2759"/>
<feature type="domain" description="SS18 N-terminal" evidence="3">
    <location>
        <begin position="22"/>
        <end position="77"/>
    </location>
</feature>
<dbReference type="AlphaFoldDB" id="A0A7I8JAX0"/>
<dbReference type="InterPro" id="IPR007726">
    <property type="entry name" value="SS18_N"/>
</dbReference>
<organism evidence="4">
    <name type="scientific">Spirodela intermedia</name>
    <name type="common">Intermediate duckweed</name>
    <dbReference type="NCBI Taxonomy" id="51605"/>
    <lineage>
        <taxon>Eukaryota</taxon>
        <taxon>Viridiplantae</taxon>
        <taxon>Streptophyta</taxon>
        <taxon>Embryophyta</taxon>
        <taxon>Tracheophyta</taxon>
        <taxon>Spermatophyta</taxon>
        <taxon>Magnoliopsida</taxon>
        <taxon>Liliopsida</taxon>
        <taxon>Araceae</taxon>
        <taxon>Lemnoideae</taxon>
        <taxon>Spirodela</taxon>
    </lineage>
</organism>
<evidence type="ECO:0000256" key="2">
    <source>
        <dbReference type="SAM" id="MobiDB-lite"/>
    </source>
</evidence>
<reference evidence="4" key="1">
    <citation type="submission" date="2019-12" db="EMBL/GenBank/DDBJ databases">
        <authorList>
            <person name="Scholz U."/>
            <person name="Mascher M."/>
            <person name="Fiebig A."/>
        </authorList>
    </citation>
    <scope>NUCLEOTIDE SEQUENCE</scope>
</reference>
<evidence type="ECO:0000256" key="1">
    <source>
        <dbReference type="ARBA" id="ARBA00007945"/>
    </source>
</evidence>
<protein>
    <recommendedName>
        <fullName evidence="3">SS18 N-terminal domain-containing protein</fullName>
    </recommendedName>
</protein>
<evidence type="ECO:0000313" key="6">
    <source>
        <dbReference type="Proteomes" id="UP000663760"/>
    </source>
</evidence>
<dbReference type="Pfam" id="PF05030">
    <property type="entry name" value="SSXT"/>
    <property type="match status" value="1"/>
</dbReference>